<dbReference type="InterPro" id="IPR027417">
    <property type="entry name" value="P-loop_NTPase"/>
</dbReference>
<organism evidence="1">
    <name type="scientific">Octopus bimaculoides</name>
    <name type="common">California two-spotted octopus</name>
    <dbReference type="NCBI Taxonomy" id="37653"/>
    <lineage>
        <taxon>Eukaryota</taxon>
        <taxon>Metazoa</taxon>
        <taxon>Spiralia</taxon>
        <taxon>Lophotrochozoa</taxon>
        <taxon>Mollusca</taxon>
        <taxon>Cephalopoda</taxon>
        <taxon>Coleoidea</taxon>
        <taxon>Octopodiformes</taxon>
        <taxon>Octopoda</taxon>
        <taxon>Incirrata</taxon>
        <taxon>Octopodidae</taxon>
        <taxon>Octopus</taxon>
    </lineage>
</organism>
<gene>
    <name evidence="1" type="ORF">OCBIM_22031429mg</name>
</gene>
<sequence length="63" mass="7269">MTFFRADSRDIVPFHFKRLQFPVSLSFTMTINKSQGQTFLVVGLHPEEPCFTHGHLNNECSKV</sequence>
<accession>A0A0L8GM03</accession>
<evidence type="ECO:0000313" key="1">
    <source>
        <dbReference type="EMBL" id="KOF77983.1"/>
    </source>
</evidence>
<evidence type="ECO:0008006" key="2">
    <source>
        <dbReference type="Google" id="ProtNLM"/>
    </source>
</evidence>
<dbReference type="EMBL" id="KQ421241">
    <property type="protein sequence ID" value="KOF77983.1"/>
    <property type="molecule type" value="Genomic_DNA"/>
</dbReference>
<dbReference type="SUPFAM" id="SSF52540">
    <property type="entry name" value="P-loop containing nucleoside triphosphate hydrolases"/>
    <property type="match status" value="1"/>
</dbReference>
<reference evidence="1" key="1">
    <citation type="submission" date="2015-07" db="EMBL/GenBank/DDBJ databases">
        <title>MeaNS - Measles Nucleotide Surveillance Program.</title>
        <authorList>
            <person name="Tran T."/>
            <person name="Druce J."/>
        </authorList>
    </citation>
    <scope>NUCLEOTIDE SEQUENCE</scope>
    <source>
        <strain evidence="1">UCB-OBI-ISO-001</strain>
        <tissue evidence="1">Gonad</tissue>
    </source>
</reference>
<proteinExistence type="predicted"/>
<dbReference type="AlphaFoldDB" id="A0A0L8GM03"/>
<protein>
    <recommendedName>
        <fullName evidence="2">UvrD-like helicase C-terminal domain-containing protein</fullName>
    </recommendedName>
</protein>
<name>A0A0L8GM03_OCTBM</name>